<dbReference type="VEuPathDB" id="VectorBase:GAUT002407"/>
<proteinExistence type="predicted"/>
<sequence length="118" mass="13533">MTCKARFTYIGGLCNVQYKIDGFTSDVCDINHCQLIHQTRTYLSAGEKEKKKEKQFEIETSKMSLMANSNIGKCPIIHTQPIDNRITINTLAVIHATIYISITEKKLKTFPIEKEIMY</sequence>
<evidence type="ECO:0000313" key="1">
    <source>
        <dbReference type="EnsemblMetazoa" id="GAUT002407-PA"/>
    </source>
</evidence>
<accession>A0A1A9UEQ6</accession>
<keyword evidence="2" id="KW-1185">Reference proteome</keyword>
<organism evidence="1 2">
    <name type="scientific">Glossina austeni</name>
    <name type="common">Savannah tsetse fly</name>
    <dbReference type="NCBI Taxonomy" id="7395"/>
    <lineage>
        <taxon>Eukaryota</taxon>
        <taxon>Metazoa</taxon>
        <taxon>Ecdysozoa</taxon>
        <taxon>Arthropoda</taxon>
        <taxon>Hexapoda</taxon>
        <taxon>Insecta</taxon>
        <taxon>Pterygota</taxon>
        <taxon>Neoptera</taxon>
        <taxon>Endopterygota</taxon>
        <taxon>Diptera</taxon>
        <taxon>Brachycera</taxon>
        <taxon>Muscomorpha</taxon>
        <taxon>Hippoboscoidea</taxon>
        <taxon>Glossinidae</taxon>
        <taxon>Glossina</taxon>
    </lineage>
</organism>
<dbReference type="Proteomes" id="UP000078200">
    <property type="component" value="Unassembled WGS sequence"/>
</dbReference>
<evidence type="ECO:0000313" key="2">
    <source>
        <dbReference type="Proteomes" id="UP000078200"/>
    </source>
</evidence>
<dbReference type="EnsemblMetazoa" id="GAUT002407-RA">
    <property type="protein sequence ID" value="GAUT002407-PA"/>
    <property type="gene ID" value="GAUT002407"/>
</dbReference>
<protein>
    <submittedName>
        <fullName evidence="1">Uncharacterized protein</fullName>
    </submittedName>
</protein>
<reference evidence="1" key="1">
    <citation type="submission" date="2020-05" db="UniProtKB">
        <authorList>
            <consortium name="EnsemblMetazoa"/>
        </authorList>
    </citation>
    <scope>IDENTIFICATION</scope>
    <source>
        <strain evidence="1">TTRI</strain>
    </source>
</reference>
<dbReference type="AlphaFoldDB" id="A0A1A9UEQ6"/>
<name>A0A1A9UEQ6_GLOAU</name>